<dbReference type="RefSeq" id="WP_209645674.1">
    <property type="nucleotide sequence ID" value="NZ_JAGINW010000001.1"/>
</dbReference>
<organism evidence="1 2">
    <name type="scientific">Kibdelosporangium banguiense</name>
    <dbReference type="NCBI Taxonomy" id="1365924"/>
    <lineage>
        <taxon>Bacteria</taxon>
        <taxon>Bacillati</taxon>
        <taxon>Actinomycetota</taxon>
        <taxon>Actinomycetes</taxon>
        <taxon>Pseudonocardiales</taxon>
        <taxon>Pseudonocardiaceae</taxon>
        <taxon>Kibdelosporangium</taxon>
    </lineage>
</organism>
<dbReference type="Proteomes" id="UP001519332">
    <property type="component" value="Unassembled WGS sequence"/>
</dbReference>
<keyword evidence="2" id="KW-1185">Reference proteome</keyword>
<proteinExistence type="predicted"/>
<evidence type="ECO:0000313" key="1">
    <source>
        <dbReference type="EMBL" id="MBP2328745.1"/>
    </source>
</evidence>
<name>A0ABS4TXP9_9PSEU</name>
<evidence type="ECO:0000313" key="2">
    <source>
        <dbReference type="Proteomes" id="UP001519332"/>
    </source>
</evidence>
<gene>
    <name evidence="1" type="ORF">JOF56_009130</name>
</gene>
<dbReference type="EMBL" id="JAGINW010000001">
    <property type="protein sequence ID" value="MBP2328745.1"/>
    <property type="molecule type" value="Genomic_DNA"/>
</dbReference>
<sequence length="54" mass="5933">MISLQADAGILFLDPGDVDDAGEWAAYSLFSWRAAPPIRFPSFTALMYQVIVTP</sequence>
<reference evidence="1 2" key="1">
    <citation type="submission" date="2021-03" db="EMBL/GenBank/DDBJ databases">
        <title>Sequencing the genomes of 1000 actinobacteria strains.</title>
        <authorList>
            <person name="Klenk H.-P."/>
        </authorList>
    </citation>
    <scope>NUCLEOTIDE SEQUENCE [LARGE SCALE GENOMIC DNA]</scope>
    <source>
        <strain evidence="1 2">DSM 46670</strain>
    </source>
</reference>
<protein>
    <submittedName>
        <fullName evidence="1">Uncharacterized protein</fullName>
    </submittedName>
</protein>
<comment type="caution">
    <text evidence="1">The sequence shown here is derived from an EMBL/GenBank/DDBJ whole genome shotgun (WGS) entry which is preliminary data.</text>
</comment>
<accession>A0ABS4TXP9</accession>